<feature type="domain" description="Amine oxidase" evidence="1">
    <location>
        <begin position="10"/>
        <end position="428"/>
    </location>
</feature>
<dbReference type="Gene3D" id="3.50.50.60">
    <property type="entry name" value="FAD/NAD(P)-binding domain"/>
    <property type="match status" value="1"/>
</dbReference>
<accession>A0A069BGA7</accession>
<sequence>MHVLVVGAGIAGLAAAWQLKRGGCDVTVVEAAERAGGRIRSAPFHGHVIECGAQFPSSGYRHLMPLFGEAGLDAQLVKTSPWAAFEHRGRLFRVHARRPWTIPASGLLGWRDSVRVSRARAALLARVRALDPNRYAAFAEFDDADAAHWAERAFGRAAVDAIFAPMIHGLYFQPLRGASRALLAAVTGFDGADTLAVAGGWQTLPVALAARLDVRYGTRVDALSAHANGVDACVGDRALRFDAAIVATPATVARRLWRGQTDAQRALLATGYARCAHVAFGLAPGWRAPARLRRVYGALLSPHARRVAALTFERGRGIGDGQGEVVSAMLGHAGASALRYASDDEIARVALDDLRTLLPGVAEAVVATRVQRWDEAEPLSPVGRARAIAAYRASIDARPRVLLAGDYMGSPWTDGAAETGRWAARRLLDARA</sequence>
<evidence type="ECO:0000259" key="1">
    <source>
        <dbReference type="Pfam" id="PF01593"/>
    </source>
</evidence>
<organism evidence="2 4">
    <name type="scientific">Burkholderia pseudomallei</name>
    <name type="common">Pseudomonas pseudomallei</name>
    <dbReference type="NCBI Taxonomy" id="28450"/>
    <lineage>
        <taxon>Bacteria</taxon>
        <taxon>Pseudomonadati</taxon>
        <taxon>Pseudomonadota</taxon>
        <taxon>Betaproteobacteria</taxon>
        <taxon>Burkholderiales</taxon>
        <taxon>Burkholderiaceae</taxon>
        <taxon>Burkholderia</taxon>
        <taxon>pseudomallei group</taxon>
    </lineage>
</organism>
<dbReference type="SUPFAM" id="SSF51905">
    <property type="entry name" value="FAD/NAD(P)-binding domain"/>
    <property type="match status" value="1"/>
</dbReference>
<evidence type="ECO:0000313" key="4">
    <source>
        <dbReference type="Proteomes" id="UP000030475"/>
    </source>
</evidence>
<protein>
    <submittedName>
        <fullName evidence="2">FAD dependent oxidoreductase family protein</fullName>
    </submittedName>
    <submittedName>
        <fullName evidence="3">FAD-dependent oxidoreductase</fullName>
    </submittedName>
</protein>
<dbReference type="Pfam" id="PF01593">
    <property type="entry name" value="Amino_oxidase"/>
    <property type="match status" value="1"/>
</dbReference>
<dbReference type="Gene3D" id="1.10.3110.10">
    <property type="entry name" value="protoporphyrinogen ix oxidase, domain 3"/>
    <property type="match status" value="1"/>
</dbReference>
<dbReference type="Gene3D" id="3.90.660.20">
    <property type="entry name" value="Protoporphyrinogen oxidase, mitochondrial, domain 2"/>
    <property type="match status" value="1"/>
</dbReference>
<dbReference type="Proteomes" id="UP000030475">
    <property type="component" value="Unassembled WGS sequence"/>
</dbReference>
<reference evidence="2 4" key="1">
    <citation type="submission" date="2014-08" db="EMBL/GenBank/DDBJ databases">
        <authorList>
            <person name="Bunnell A."/>
            <person name="Chain P.S."/>
            <person name="Chertkov O."/>
            <person name="Currie B.J."/>
            <person name="Daligault H.E."/>
            <person name="Davenport K.W."/>
            <person name="Davis C."/>
            <person name="Gleasner C.D."/>
            <person name="Johnson S.L."/>
            <person name="Kaestli M."/>
            <person name="Koren S."/>
            <person name="Kunde Y.A."/>
            <person name="Mayo M."/>
            <person name="McMurry K.K."/>
            <person name="Price E.P."/>
            <person name="Reitenga K.G."/>
            <person name="Robison R."/>
            <person name="Rosovitz M.J."/>
            <person name="Sarovich D.S."/>
            <person name="Teshima H."/>
        </authorList>
    </citation>
    <scope>NUCLEOTIDE SEQUENCE [LARGE SCALE GENOMIC DNA]</scope>
    <source>
        <strain evidence="2 4">MSHR44</strain>
    </source>
</reference>
<dbReference type="GeneID" id="93063437"/>
<dbReference type="InterPro" id="IPR050464">
    <property type="entry name" value="Zeta_carotene_desat/Oxidored"/>
</dbReference>
<evidence type="ECO:0000313" key="5">
    <source>
        <dbReference type="Proteomes" id="UP000231878"/>
    </source>
</evidence>
<evidence type="ECO:0000313" key="2">
    <source>
        <dbReference type="EMBL" id="KGX11625.1"/>
    </source>
</evidence>
<dbReference type="KEGG" id="but:X994_5851"/>
<dbReference type="SUPFAM" id="SSF54373">
    <property type="entry name" value="FAD-linked reductases, C-terminal domain"/>
    <property type="match status" value="1"/>
</dbReference>
<gene>
    <name evidence="3" type="ORF">CWD88_19745</name>
    <name evidence="2" type="ORF">Y036_3745</name>
</gene>
<dbReference type="OrthoDB" id="3267377at2"/>
<dbReference type="RefSeq" id="WP_004184355.1">
    <property type="nucleotide sequence ID" value="NZ_AP028072.1"/>
</dbReference>
<reference evidence="3 5" key="2">
    <citation type="submission" date="2017-11" db="EMBL/GenBank/DDBJ databases">
        <title>Molecular characterization of Burkholderia pseudomallei and closely related isolates from Vietnam.</title>
        <authorList>
            <person name="Ustinov D.V."/>
            <person name="Antonov A.S."/>
            <person name="Avdusheva E.F."/>
            <person name="Shpak I.M."/>
            <person name="Zakharova I.B."/>
            <person name="Thi L.A."/>
            <person name="Teteryatnikova N."/>
            <person name="Lopasteyskaya Y.A."/>
            <person name="Kuzyutina J.A."/>
            <person name="Ngo T.N."/>
            <person name="Victorov D.V."/>
        </authorList>
    </citation>
    <scope>NUCLEOTIDE SEQUENCE [LARGE SCALE GENOMIC DNA]</scope>
    <source>
        <strain evidence="3 5">V1512</strain>
    </source>
</reference>
<evidence type="ECO:0000313" key="3">
    <source>
        <dbReference type="EMBL" id="PJO64508.1"/>
    </source>
</evidence>
<proteinExistence type="predicted"/>
<dbReference type="GO" id="GO:0016491">
    <property type="term" value="F:oxidoreductase activity"/>
    <property type="evidence" value="ECO:0007669"/>
    <property type="project" value="InterPro"/>
</dbReference>
<comment type="caution">
    <text evidence="2">The sequence shown here is derived from an EMBL/GenBank/DDBJ whole genome shotgun (WGS) entry which is preliminary data.</text>
</comment>
<dbReference type="EMBL" id="PHRB01000020">
    <property type="protein sequence ID" value="PJO64508.1"/>
    <property type="molecule type" value="Genomic_DNA"/>
</dbReference>
<dbReference type="Proteomes" id="UP000231878">
    <property type="component" value="Unassembled WGS sequence"/>
</dbReference>
<dbReference type="PANTHER" id="PTHR42923">
    <property type="entry name" value="PROTOPORPHYRINOGEN OXIDASE"/>
    <property type="match status" value="1"/>
</dbReference>
<dbReference type="InterPro" id="IPR002937">
    <property type="entry name" value="Amino_oxidase"/>
</dbReference>
<name>A0A069BGA7_BURPE</name>
<dbReference type="InterPro" id="IPR036188">
    <property type="entry name" value="FAD/NAD-bd_sf"/>
</dbReference>
<dbReference type="EMBL" id="JQIM01000009">
    <property type="protein sequence ID" value="KGX11625.1"/>
    <property type="molecule type" value="Genomic_DNA"/>
</dbReference>
<dbReference type="AlphaFoldDB" id="A0A069BGA7"/>
<dbReference type="OMA" id="WRLRHWD"/>